<evidence type="ECO:0000256" key="1">
    <source>
        <dbReference type="SAM" id="Phobius"/>
    </source>
</evidence>
<protein>
    <submittedName>
        <fullName evidence="2">Uncharacterized protein</fullName>
    </submittedName>
</protein>
<name>A0A9P9AE19_9PEZI</name>
<gene>
    <name evidence="2" type="ORF">F5X68DRAFT_200735</name>
</gene>
<feature type="transmembrane region" description="Helical" evidence="1">
    <location>
        <begin position="20"/>
        <end position="39"/>
    </location>
</feature>
<reference evidence="2" key="1">
    <citation type="journal article" date="2021" name="Nat. Commun.">
        <title>Genetic determinants of endophytism in the Arabidopsis root mycobiome.</title>
        <authorList>
            <person name="Mesny F."/>
            <person name="Miyauchi S."/>
            <person name="Thiergart T."/>
            <person name="Pickel B."/>
            <person name="Atanasova L."/>
            <person name="Karlsson M."/>
            <person name="Huettel B."/>
            <person name="Barry K.W."/>
            <person name="Haridas S."/>
            <person name="Chen C."/>
            <person name="Bauer D."/>
            <person name="Andreopoulos W."/>
            <person name="Pangilinan J."/>
            <person name="LaButti K."/>
            <person name="Riley R."/>
            <person name="Lipzen A."/>
            <person name="Clum A."/>
            <person name="Drula E."/>
            <person name="Henrissat B."/>
            <person name="Kohler A."/>
            <person name="Grigoriev I.V."/>
            <person name="Martin F.M."/>
            <person name="Hacquard S."/>
        </authorList>
    </citation>
    <scope>NUCLEOTIDE SEQUENCE</scope>
    <source>
        <strain evidence="2">MPI-SDFR-AT-0117</strain>
    </source>
</reference>
<evidence type="ECO:0000313" key="2">
    <source>
        <dbReference type="EMBL" id="KAH6692355.1"/>
    </source>
</evidence>
<feature type="transmembrane region" description="Helical" evidence="1">
    <location>
        <begin position="51"/>
        <end position="69"/>
    </location>
</feature>
<accession>A0A9P9AE19</accession>
<keyword evidence="1" id="KW-0472">Membrane</keyword>
<comment type="caution">
    <text evidence="2">The sequence shown here is derived from an EMBL/GenBank/DDBJ whole genome shotgun (WGS) entry which is preliminary data.</text>
</comment>
<dbReference type="AlphaFoldDB" id="A0A9P9AE19"/>
<proteinExistence type="predicted"/>
<keyword evidence="3" id="KW-1185">Reference proteome</keyword>
<organism evidence="2 3">
    <name type="scientific">Plectosphaerella plurivora</name>
    <dbReference type="NCBI Taxonomy" id="936078"/>
    <lineage>
        <taxon>Eukaryota</taxon>
        <taxon>Fungi</taxon>
        <taxon>Dikarya</taxon>
        <taxon>Ascomycota</taxon>
        <taxon>Pezizomycotina</taxon>
        <taxon>Sordariomycetes</taxon>
        <taxon>Hypocreomycetidae</taxon>
        <taxon>Glomerellales</taxon>
        <taxon>Plectosphaerellaceae</taxon>
        <taxon>Plectosphaerella</taxon>
    </lineage>
</organism>
<evidence type="ECO:0000313" key="3">
    <source>
        <dbReference type="Proteomes" id="UP000770015"/>
    </source>
</evidence>
<dbReference type="EMBL" id="JAGSXJ010000004">
    <property type="protein sequence ID" value="KAH6692355.1"/>
    <property type="molecule type" value="Genomic_DNA"/>
</dbReference>
<sequence length="71" mass="7729">MSLWGLHAVEVKSLPMAAGIYTILAAAPAVAFVFVYIFALRHLGLDLQNPTVPLTIFLGIWALVFVVVFKS</sequence>
<keyword evidence="1" id="KW-1133">Transmembrane helix</keyword>
<dbReference type="Proteomes" id="UP000770015">
    <property type="component" value="Unassembled WGS sequence"/>
</dbReference>
<keyword evidence="1" id="KW-0812">Transmembrane</keyword>